<protein>
    <submittedName>
        <fullName evidence="2">Nitrile hydratase accessory protein</fullName>
    </submittedName>
</protein>
<accession>A0A6N6MQK9</accession>
<sequence length="149" mass="15639">MALHGAVLRRGTLGRGGRARPRGLGQRLRELPGAAGVSADPIPVGAGADPVFSAPWEAQAFALVVSLHDRGLFSWSEWADALGAETRRTGRATDYAAWLATIETLLAARGIADPDALADRRAAFARAAAATPHGEPIRLANDPLSRDRA</sequence>
<dbReference type="Gene3D" id="1.10.472.20">
    <property type="entry name" value="Nitrile hydratase, beta subunit"/>
    <property type="match status" value="1"/>
</dbReference>
<dbReference type="InterPro" id="IPR042262">
    <property type="entry name" value="CN_hydtase_beta_C"/>
</dbReference>
<dbReference type="NCBIfam" id="TIGR03889">
    <property type="entry name" value="nitrile_acc"/>
    <property type="match status" value="1"/>
</dbReference>
<evidence type="ECO:0000259" key="1">
    <source>
        <dbReference type="Pfam" id="PF21006"/>
    </source>
</evidence>
<comment type="caution">
    <text evidence="2">The sequence shown here is derived from an EMBL/GenBank/DDBJ whole genome shotgun (WGS) entry which is preliminary data.</text>
</comment>
<dbReference type="InterPro" id="IPR008990">
    <property type="entry name" value="Elect_transpt_acc-like_dom_sf"/>
</dbReference>
<evidence type="ECO:0000313" key="2">
    <source>
        <dbReference type="EMBL" id="KAB1073674.1"/>
    </source>
</evidence>
<name>A0A6N6MQK9_9HYPH</name>
<dbReference type="InterPro" id="IPR023808">
    <property type="entry name" value="Nitrile_Hydratase_acc_put"/>
</dbReference>
<dbReference type="EMBL" id="VZZJ01000007">
    <property type="protein sequence ID" value="KAB1073674.1"/>
    <property type="molecule type" value="Genomic_DNA"/>
</dbReference>
<proteinExistence type="predicted"/>
<reference evidence="2 3" key="1">
    <citation type="submission" date="2019-09" db="EMBL/GenBank/DDBJ databases">
        <title>YIM 132548 draft genome.</title>
        <authorList>
            <person name="Jiang L."/>
        </authorList>
    </citation>
    <scope>NUCLEOTIDE SEQUENCE [LARGE SCALE GENOMIC DNA]</scope>
    <source>
        <strain evidence="2 3">YIM 132548</strain>
    </source>
</reference>
<keyword evidence="3" id="KW-1185">Reference proteome</keyword>
<dbReference type="SUPFAM" id="SSF50090">
    <property type="entry name" value="Electron transport accessory proteins"/>
    <property type="match status" value="1"/>
</dbReference>
<dbReference type="Pfam" id="PF21006">
    <property type="entry name" value="NHase_beta_N"/>
    <property type="match status" value="1"/>
</dbReference>
<dbReference type="InterPro" id="IPR049054">
    <property type="entry name" value="CN_hydtase_beta-like_N"/>
</dbReference>
<evidence type="ECO:0000313" key="3">
    <source>
        <dbReference type="Proteomes" id="UP000441523"/>
    </source>
</evidence>
<gene>
    <name evidence="2" type="ORF">F6X51_10815</name>
</gene>
<dbReference type="AlphaFoldDB" id="A0A6N6MQK9"/>
<feature type="domain" description="Nitrile hydratase beta subunit-like N-terminal" evidence="1">
    <location>
        <begin position="41"/>
        <end position="128"/>
    </location>
</feature>
<dbReference type="Proteomes" id="UP000441523">
    <property type="component" value="Unassembled WGS sequence"/>
</dbReference>
<organism evidence="2 3">
    <name type="scientific">Methylobacterium planeticum</name>
    <dbReference type="NCBI Taxonomy" id="2615211"/>
    <lineage>
        <taxon>Bacteria</taxon>
        <taxon>Pseudomonadati</taxon>
        <taxon>Pseudomonadota</taxon>
        <taxon>Alphaproteobacteria</taxon>
        <taxon>Hyphomicrobiales</taxon>
        <taxon>Methylobacteriaceae</taxon>
        <taxon>Methylobacterium</taxon>
    </lineage>
</organism>